<evidence type="ECO:0000256" key="1">
    <source>
        <dbReference type="SAM" id="MobiDB-lite"/>
    </source>
</evidence>
<feature type="region of interest" description="Disordered" evidence="1">
    <location>
        <begin position="434"/>
        <end position="462"/>
    </location>
</feature>
<feature type="domain" description="BTB" evidence="2">
    <location>
        <begin position="91"/>
        <end position="161"/>
    </location>
</feature>
<dbReference type="CDD" id="cd18186">
    <property type="entry name" value="BTB_POZ_ZBTB_KLHL-like"/>
    <property type="match status" value="1"/>
</dbReference>
<evidence type="ECO:0000259" key="2">
    <source>
        <dbReference type="PROSITE" id="PS50097"/>
    </source>
</evidence>
<organism evidence="3 4">
    <name type="scientific">Lactarius akahatsu</name>
    <dbReference type="NCBI Taxonomy" id="416441"/>
    <lineage>
        <taxon>Eukaryota</taxon>
        <taxon>Fungi</taxon>
        <taxon>Dikarya</taxon>
        <taxon>Basidiomycota</taxon>
        <taxon>Agaricomycotina</taxon>
        <taxon>Agaricomycetes</taxon>
        <taxon>Russulales</taxon>
        <taxon>Russulaceae</taxon>
        <taxon>Lactarius</taxon>
    </lineage>
</organism>
<feature type="region of interest" description="Disordered" evidence="1">
    <location>
        <begin position="316"/>
        <end position="362"/>
    </location>
</feature>
<feature type="compositionally biased region" description="Basic and acidic residues" evidence="1">
    <location>
        <begin position="379"/>
        <end position="414"/>
    </location>
</feature>
<comment type="caution">
    <text evidence="3">The sequence shown here is derived from an EMBL/GenBank/DDBJ whole genome shotgun (WGS) entry which is preliminary data.</text>
</comment>
<feature type="compositionally biased region" description="Basic residues" evidence="1">
    <location>
        <begin position="486"/>
        <end position="501"/>
    </location>
</feature>
<reference evidence="3" key="1">
    <citation type="submission" date="2022-01" db="EMBL/GenBank/DDBJ databases">
        <title>Comparative genomics reveals a dynamic genome evolution in the ectomycorrhizal milk-cap (Lactarius) mushrooms.</title>
        <authorList>
            <consortium name="DOE Joint Genome Institute"/>
            <person name="Lebreton A."/>
            <person name="Tang N."/>
            <person name="Kuo A."/>
            <person name="LaButti K."/>
            <person name="Drula E."/>
            <person name="Barry K."/>
            <person name="Clum A."/>
            <person name="Lipzen A."/>
            <person name="Mousain D."/>
            <person name="Ng V."/>
            <person name="Wang R."/>
            <person name="Wang X."/>
            <person name="Dai Y."/>
            <person name="Henrissat B."/>
            <person name="Grigoriev I.V."/>
            <person name="Guerin-Laguette A."/>
            <person name="Yu F."/>
            <person name="Martin F.M."/>
        </authorList>
    </citation>
    <scope>NUCLEOTIDE SEQUENCE</scope>
    <source>
        <strain evidence="3">QP</strain>
    </source>
</reference>
<evidence type="ECO:0000313" key="4">
    <source>
        <dbReference type="Proteomes" id="UP001201163"/>
    </source>
</evidence>
<sequence length="510" mass="56185">MAPHIVFWSDSEICMSPVLSSAASIVSFDSTFSDTYPNYLQMSPTASEAPDLPSSEFEAEHTSLPRFPEEGKTTTPDDSFIQHDAYFFKDGNVTFLIDGTLYCVHRYFFARDSVYFSTRFAQLDIRDHKALPTIISLGDIERKDFEALLSVLYPADFEGHELTYEQWKSVLHLSTHWGFTSLRKLAINSIQPPTPHDRLVLARTYSVNHWVLPALTVLCERTLPLSLDEAQQMTMEDVILVARVREEIRGGALRVDVADIPRRVEVAQAGERNRPMLCSDVYWDDPETRTTGQDLDSTMASGVNPNVEAEIAKTMAVASPSGPQQGTAKEGDTESDVERSSEEVEESRAVGAMSRSGTEAEVNAKTMYRPDAEVANDPAHVEEANKEHEVARTKEKADAETRKAAAEAKAKREADLKAKAEAEARARVWVEERARKKQEEAKKADKKAKKAANVKANAEAQKAAAAKKAKKAAKAKANVEAQKAAAAKKAKKAAKKAKKAAKNANASNGK</sequence>
<proteinExistence type="predicted"/>
<feature type="compositionally biased region" description="Basic and acidic residues" evidence="1">
    <location>
        <begin position="434"/>
        <end position="443"/>
    </location>
</feature>
<feature type="compositionally biased region" description="Basic and acidic residues" evidence="1">
    <location>
        <begin position="329"/>
        <end position="348"/>
    </location>
</feature>
<feature type="region of interest" description="Disordered" evidence="1">
    <location>
        <begin position="483"/>
        <end position="510"/>
    </location>
</feature>
<name>A0AAD4LNS3_9AGAM</name>
<dbReference type="AlphaFoldDB" id="A0AAD4LNS3"/>
<dbReference type="SMART" id="SM00225">
    <property type="entry name" value="BTB"/>
    <property type="match status" value="1"/>
</dbReference>
<dbReference type="SUPFAM" id="SSF54695">
    <property type="entry name" value="POZ domain"/>
    <property type="match status" value="1"/>
</dbReference>
<dbReference type="InterPro" id="IPR011333">
    <property type="entry name" value="SKP1/BTB/POZ_sf"/>
</dbReference>
<dbReference type="EMBL" id="JAKELL010000008">
    <property type="protein sequence ID" value="KAH8996891.1"/>
    <property type="molecule type" value="Genomic_DNA"/>
</dbReference>
<feature type="compositionally biased region" description="Low complexity" evidence="1">
    <location>
        <begin position="453"/>
        <end position="462"/>
    </location>
</feature>
<feature type="region of interest" description="Disordered" evidence="1">
    <location>
        <begin position="375"/>
        <end position="414"/>
    </location>
</feature>
<dbReference type="Proteomes" id="UP001201163">
    <property type="component" value="Unassembled WGS sequence"/>
</dbReference>
<feature type="region of interest" description="Disordered" evidence="1">
    <location>
        <begin position="45"/>
        <end position="75"/>
    </location>
</feature>
<feature type="compositionally biased region" description="Basic and acidic residues" evidence="1">
    <location>
        <begin position="58"/>
        <end position="72"/>
    </location>
</feature>
<dbReference type="PROSITE" id="PS50097">
    <property type="entry name" value="BTB"/>
    <property type="match status" value="1"/>
</dbReference>
<dbReference type="Pfam" id="PF00651">
    <property type="entry name" value="BTB"/>
    <property type="match status" value="1"/>
</dbReference>
<dbReference type="InterPro" id="IPR000210">
    <property type="entry name" value="BTB/POZ_dom"/>
</dbReference>
<dbReference type="Gene3D" id="3.30.710.10">
    <property type="entry name" value="Potassium Channel Kv1.1, Chain A"/>
    <property type="match status" value="1"/>
</dbReference>
<accession>A0AAD4LNS3</accession>
<keyword evidence="4" id="KW-1185">Reference proteome</keyword>
<protein>
    <recommendedName>
        <fullName evidence="2">BTB domain-containing protein</fullName>
    </recommendedName>
</protein>
<evidence type="ECO:0000313" key="3">
    <source>
        <dbReference type="EMBL" id="KAH8996891.1"/>
    </source>
</evidence>
<gene>
    <name evidence="3" type="ORF">EDB92DRAFT_1942504</name>
</gene>